<keyword evidence="2" id="KW-0732">Signal</keyword>
<dbReference type="EMBL" id="HBKQ01054499">
    <property type="protein sequence ID" value="CAE2280591.1"/>
    <property type="molecule type" value="Transcribed_RNA"/>
</dbReference>
<organism evidence="3">
    <name type="scientific">Odontella aurita</name>
    <dbReference type="NCBI Taxonomy" id="265563"/>
    <lineage>
        <taxon>Eukaryota</taxon>
        <taxon>Sar</taxon>
        <taxon>Stramenopiles</taxon>
        <taxon>Ochrophyta</taxon>
        <taxon>Bacillariophyta</taxon>
        <taxon>Mediophyceae</taxon>
        <taxon>Biddulphiophycidae</taxon>
        <taxon>Eupodiscales</taxon>
        <taxon>Odontellaceae</taxon>
        <taxon>Odontella</taxon>
    </lineage>
</organism>
<evidence type="ECO:0008006" key="4">
    <source>
        <dbReference type="Google" id="ProtNLM"/>
    </source>
</evidence>
<name>A0A7S4K294_9STRA</name>
<dbReference type="AlphaFoldDB" id="A0A7S4K294"/>
<evidence type="ECO:0000256" key="2">
    <source>
        <dbReference type="SAM" id="SignalP"/>
    </source>
</evidence>
<evidence type="ECO:0000256" key="1">
    <source>
        <dbReference type="SAM" id="MobiDB-lite"/>
    </source>
</evidence>
<feature type="region of interest" description="Disordered" evidence="1">
    <location>
        <begin position="125"/>
        <end position="173"/>
    </location>
</feature>
<protein>
    <recommendedName>
        <fullName evidence="4">UVR domain-containing protein</fullName>
    </recommendedName>
</protein>
<gene>
    <name evidence="3" type="ORF">OAUR00152_LOCUS37401</name>
</gene>
<accession>A0A7S4K294</accession>
<feature type="region of interest" description="Disordered" evidence="1">
    <location>
        <begin position="191"/>
        <end position="216"/>
    </location>
</feature>
<evidence type="ECO:0000313" key="3">
    <source>
        <dbReference type="EMBL" id="CAE2280591.1"/>
    </source>
</evidence>
<feature type="chain" id="PRO_5030666870" description="UVR domain-containing protein" evidence="2">
    <location>
        <begin position="31"/>
        <end position="216"/>
    </location>
</feature>
<reference evidence="3" key="1">
    <citation type="submission" date="2021-01" db="EMBL/GenBank/DDBJ databases">
        <authorList>
            <person name="Corre E."/>
            <person name="Pelletier E."/>
            <person name="Niang G."/>
            <person name="Scheremetjew M."/>
            <person name="Finn R."/>
            <person name="Kale V."/>
            <person name="Holt S."/>
            <person name="Cochrane G."/>
            <person name="Meng A."/>
            <person name="Brown T."/>
            <person name="Cohen L."/>
        </authorList>
    </citation>
    <scope>NUCLEOTIDE SEQUENCE</scope>
    <source>
        <strain evidence="3">Isolate 1302-5</strain>
    </source>
</reference>
<proteinExistence type="predicted"/>
<sequence>MRVSLNAMSVAIATTFILSVLSLPNMSVEAFSLQTSSTVLRRTVPPCGKLPPSPQKSQPPACLSPSALRFYPQDQNSLILLSEEVSGESWRQYVPLAVSCLVILDILLGSPAANLILAPMRKATEAQDDGSSGGGSASGDLFSVGKALNPTLGSDPPPRNPKERVDTEAIASKTLDKARGMLELREYLEANKSDEQRYEEMRKKLDKQMEDFDSKA</sequence>
<feature type="signal peptide" evidence="2">
    <location>
        <begin position="1"/>
        <end position="30"/>
    </location>
</feature>